<dbReference type="EMBL" id="CP157762">
    <property type="protein sequence ID" value="XBP95759.1"/>
    <property type="molecule type" value="Genomic_DNA"/>
</dbReference>
<evidence type="ECO:0000313" key="2">
    <source>
        <dbReference type="EMBL" id="XCH76463.1"/>
    </source>
</evidence>
<gene>
    <name evidence="2" type="ORF">ABUL08_10335</name>
    <name evidence="1" type="ORF">VK199_10285</name>
</gene>
<organism evidence="1">
    <name type="scientific">Micromonospora sp. CCTCC AA 2012012</name>
    <dbReference type="NCBI Taxonomy" id="3111921"/>
    <lineage>
        <taxon>Bacteria</taxon>
        <taxon>Bacillati</taxon>
        <taxon>Actinomycetota</taxon>
        <taxon>Actinomycetes</taxon>
        <taxon>Micromonosporales</taxon>
        <taxon>Micromonosporaceae</taxon>
        <taxon>Micromonospora</taxon>
    </lineage>
</organism>
<dbReference type="SUPFAM" id="SSF82607">
    <property type="entry name" value="YbaB-like"/>
    <property type="match status" value="1"/>
</dbReference>
<evidence type="ECO:0000313" key="1">
    <source>
        <dbReference type="EMBL" id="XBP95759.1"/>
    </source>
</evidence>
<dbReference type="AlphaFoldDB" id="A0AAU7MEA0"/>
<reference evidence="1" key="1">
    <citation type="submission" date="2024-01" db="EMBL/GenBank/DDBJ databases">
        <title>The genome sequence of Micromonospora mangrovi CCTCC AA 2012012.</title>
        <authorList>
            <person name="Gao J."/>
        </authorList>
    </citation>
    <scope>NUCLEOTIDE SEQUENCE</scope>
    <source>
        <strain evidence="1">CCTCC AA 2012012</strain>
    </source>
</reference>
<name>A0AAU7MEA0_9ACTN</name>
<dbReference type="Pfam" id="PF02575">
    <property type="entry name" value="YbaB_DNA_bd"/>
    <property type="match status" value="1"/>
</dbReference>
<dbReference type="EMBL" id="CP159342">
    <property type="protein sequence ID" value="XCH76463.1"/>
    <property type="molecule type" value="Genomic_DNA"/>
</dbReference>
<protein>
    <submittedName>
        <fullName evidence="1">YbaB/EbfC family nucleoid-associated protein</fullName>
    </submittedName>
</protein>
<dbReference type="GO" id="GO:0003677">
    <property type="term" value="F:DNA binding"/>
    <property type="evidence" value="ECO:0007669"/>
    <property type="project" value="InterPro"/>
</dbReference>
<dbReference type="Gene3D" id="3.30.1310.10">
    <property type="entry name" value="Nucleoid-associated protein YbaB-like domain"/>
    <property type="match status" value="1"/>
</dbReference>
<dbReference type="InterPro" id="IPR004401">
    <property type="entry name" value="YbaB/EbfC"/>
</dbReference>
<dbReference type="RefSeq" id="WP_350936867.1">
    <property type="nucleotide sequence ID" value="NZ_CP157762.1"/>
</dbReference>
<reference evidence="2" key="2">
    <citation type="submission" date="2024-06" db="EMBL/GenBank/DDBJ databases">
        <title>Micromonospora mangrovi CCTCC AA 2012012 genome sequences.</title>
        <authorList>
            <person name="Gao J."/>
        </authorList>
    </citation>
    <scope>NUCLEOTIDE SEQUENCE</scope>
    <source>
        <strain evidence="2">CCTCC AA 2012012</strain>
    </source>
</reference>
<dbReference type="InterPro" id="IPR036894">
    <property type="entry name" value="YbaB-like_sf"/>
</dbReference>
<proteinExistence type="predicted"/>
<accession>A0AAU7MEA0</accession>
<sequence length="143" mass="15008">MTNEPITPAATLDDLLTSTQQMLAMLRSQAVEPADGDAVALLRAEGTAADGRVTATVVQGGRLASLTVDPELLRQGSEAVCDHVVGAVNAALAELDERVSESARADVDALAARLGGVREPSARRMAMFSQAMDDVAARLHRDR</sequence>